<dbReference type="PANTHER" id="PTHR16469">
    <property type="entry name" value="UBIQUITIN-ASSOCIATED AND SH3 DOMAIN-CONTAINING BA-RELATED"/>
    <property type="match status" value="1"/>
</dbReference>
<organism evidence="2 3">
    <name type="scientific">Parascaris univalens</name>
    <name type="common">Nematode worm</name>
    <dbReference type="NCBI Taxonomy" id="6257"/>
    <lineage>
        <taxon>Eukaryota</taxon>
        <taxon>Metazoa</taxon>
        <taxon>Ecdysozoa</taxon>
        <taxon>Nematoda</taxon>
        <taxon>Chromadorea</taxon>
        <taxon>Rhabditida</taxon>
        <taxon>Spirurina</taxon>
        <taxon>Ascaridomorpha</taxon>
        <taxon>Ascaridoidea</taxon>
        <taxon>Ascarididae</taxon>
        <taxon>Parascaris</taxon>
    </lineage>
</organism>
<dbReference type="Gene3D" id="3.40.50.1240">
    <property type="entry name" value="Phosphoglycerate mutase-like"/>
    <property type="match status" value="1"/>
</dbReference>
<dbReference type="CDD" id="cd07067">
    <property type="entry name" value="HP_PGM_like"/>
    <property type="match status" value="1"/>
</dbReference>
<evidence type="ECO:0000313" key="2">
    <source>
        <dbReference type="Proteomes" id="UP000887569"/>
    </source>
</evidence>
<dbReference type="WBParaSite" id="PgE022_g005_t01">
    <property type="protein sequence ID" value="PgE022_g005_t01"/>
    <property type="gene ID" value="PgE022_g005"/>
</dbReference>
<accession>A0A915A2L1</accession>
<feature type="region of interest" description="Disordered" evidence="1">
    <location>
        <begin position="13"/>
        <end position="76"/>
    </location>
</feature>
<evidence type="ECO:0000313" key="3">
    <source>
        <dbReference type="WBParaSite" id="PgE022_g005_t01"/>
    </source>
</evidence>
<feature type="compositionally biased region" description="Basic and acidic residues" evidence="1">
    <location>
        <begin position="41"/>
        <end position="52"/>
    </location>
</feature>
<feature type="compositionally biased region" description="Basic and acidic residues" evidence="1">
    <location>
        <begin position="14"/>
        <end position="25"/>
    </location>
</feature>
<dbReference type="PANTHER" id="PTHR16469:SF26">
    <property type="entry name" value="PHOSPHOGLYCERATE MUTASE FAMILY PROTEIN"/>
    <property type="match status" value="1"/>
</dbReference>
<keyword evidence="2" id="KW-1185">Reference proteome</keyword>
<dbReference type="Proteomes" id="UP000887569">
    <property type="component" value="Unplaced"/>
</dbReference>
<dbReference type="InterPro" id="IPR029033">
    <property type="entry name" value="His_PPase_superfam"/>
</dbReference>
<dbReference type="AlphaFoldDB" id="A0A915A2L1"/>
<evidence type="ECO:0000256" key="1">
    <source>
        <dbReference type="SAM" id="MobiDB-lite"/>
    </source>
</evidence>
<proteinExistence type="predicted"/>
<protein>
    <submittedName>
        <fullName evidence="3">Protein UBASH3A-like protein</fullName>
    </submittedName>
</protein>
<dbReference type="InterPro" id="IPR013078">
    <property type="entry name" value="His_Pase_superF_clade-1"/>
</dbReference>
<reference evidence="3" key="1">
    <citation type="submission" date="2022-11" db="UniProtKB">
        <authorList>
            <consortium name="WormBaseParasite"/>
        </authorList>
    </citation>
    <scope>IDENTIFICATION</scope>
</reference>
<dbReference type="Pfam" id="PF00300">
    <property type="entry name" value="His_Phos_1"/>
    <property type="match status" value="1"/>
</dbReference>
<sequence>MWRRIKRIFSRASTGREHWTKERSSRRSISSLKNSTGRSDSGQEVRSFERKSASSKKGSWGLEKKADTSEDRSQRSSIAAVSTCQNNTHTAVTPHLIPIPVVTRSFWCQAVRDPEDLSRLVLVMRAGERIDRVVGKKWIQIQSKGYDKFTPVDGNLPTRVHWHKDAQLEEDSPLTTLGRHSAVLLARALYMREIRPALIVSSPALRAIQTADAIAKFLHTTFAVEEGLCEPGCWYTQCGKFALPRFLKANEMRSCNFSINLNYTPVVPSCLDKVEMERDEEQGYDRIEDLLLDLCARPRAGPLLVVGHAVTVHTAAIICDAFSSVLNPTLALEEQEGSEKRCEQVQRCLPPVELGARYPYACVIAMALNEDVGQYEYIPSLLPPLSFGDNYSNRIVLTI</sequence>
<dbReference type="InterPro" id="IPR051710">
    <property type="entry name" value="Phosphatase_SH3-domain"/>
</dbReference>
<name>A0A915A2L1_PARUN</name>
<feature type="compositionally biased region" description="Basic and acidic residues" evidence="1">
    <location>
        <begin position="62"/>
        <end position="74"/>
    </location>
</feature>
<dbReference type="SUPFAM" id="SSF53254">
    <property type="entry name" value="Phosphoglycerate mutase-like"/>
    <property type="match status" value="1"/>
</dbReference>
<dbReference type="GO" id="GO:0016791">
    <property type="term" value="F:phosphatase activity"/>
    <property type="evidence" value="ECO:0007669"/>
    <property type="project" value="UniProtKB-ARBA"/>
</dbReference>